<name>A0A9W6LHN9_9ACTN</name>
<dbReference type="GO" id="GO:0000272">
    <property type="term" value="P:polysaccharide catabolic process"/>
    <property type="evidence" value="ECO:0007669"/>
    <property type="project" value="UniProtKB-KW"/>
</dbReference>
<evidence type="ECO:0000259" key="9">
    <source>
        <dbReference type="Pfam" id="PF15902"/>
    </source>
</evidence>
<evidence type="ECO:0000256" key="3">
    <source>
        <dbReference type="ARBA" id="ARBA00022801"/>
    </source>
</evidence>
<dbReference type="AlphaFoldDB" id="A0A9W6LHN9"/>
<feature type="domain" description="Sortilin N-terminal" evidence="9">
    <location>
        <begin position="603"/>
        <end position="705"/>
    </location>
</feature>
<evidence type="ECO:0000313" key="10">
    <source>
        <dbReference type="EMBL" id="GLI43019.1"/>
    </source>
</evidence>
<keyword evidence="6" id="KW-0624">Polysaccharide degradation</keyword>
<dbReference type="SUPFAM" id="SSF110296">
    <property type="entry name" value="Oligoxyloglucan reducing end-specific cellobiohydrolase"/>
    <property type="match status" value="2"/>
</dbReference>
<dbReference type="EMBL" id="BSDT01000001">
    <property type="protein sequence ID" value="GLI43019.1"/>
    <property type="molecule type" value="Genomic_DNA"/>
</dbReference>
<dbReference type="Pfam" id="PF15902">
    <property type="entry name" value="Sortilin-Vps10"/>
    <property type="match status" value="1"/>
</dbReference>
<feature type="signal peptide" evidence="8">
    <location>
        <begin position="1"/>
        <end position="30"/>
    </location>
</feature>
<dbReference type="InterPro" id="IPR052025">
    <property type="entry name" value="Xyloglucanase_GH74"/>
</dbReference>
<accession>A0A9W6LHN9</accession>
<evidence type="ECO:0000256" key="1">
    <source>
        <dbReference type="ARBA" id="ARBA00022729"/>
    </source>
</evidence>
<sequence length="791" mass="84489">MRRRTFTATASVGAAAAAAAIAGGTLSASAGEHSESKKPDAYTWKNVVVNCGGFVPGIIFNETEPNLIYARTDVGGGYRWQEDTRTWKPLLDWVPRAKWGWQYVLSMATDPVEPDRAYAAVGGYTNDWDPNNGAVLYSDDRGETWGAFELPFKVGGNMPGRGMGERLVVNPADNAELYLGTSGGNGLWRSKDYGRTWAAVENFPNPGNFVIEPGNVILGDNQGVTWIDFDQIGGKIYVGVADPADPLYVSEDGGATWQAVPGAAEALGEVDGNRAFPNQSAVDDTNGYLYIATCHDPGPGNAPPASGNGGKIVRLATQTGEWTDVSPTYNPRGVIPGFGGITVDRQNPGTIMTVTRNNWYPDEIIYRSTDSGATWSLSWDYAEGEDRTDRFDMDITGSPWLTFNGTDQGPAYAVKHGWMMDALAIDPHDSDRIMWGTGATIWGTEELTKWDSQGELIGENEAGERVALPVEKFTVGVRAEGVEETAIIDLAALGGTLVSAVGDVCGFVHTDLDRAEPSIPTSWSMATSVDFAQAKPDVIVATGQGYYGNEKGHVAISTDRGKTWRKTGIEGLAGDRHPGIAVLTADGSRIVWSPSDTEVTPVYSTDLGETWTPVEGLPAGPEIHSDRVDASVLYAFSGGTFYRSTDGGATFTDTGATGLPAAGVEDFRVTPGKKGHIWLCGRSDKAEVATGLWHSKDGGTTWKKMPGVDLAIAVGFGKAAKRKGYPAIYTTATLGGQDGFFRSIDGGATWQRINDDAHQWGFAGAVITGDPEIYGRVYLSARGLMYGDIVD</sequence>
<comment type="caution">
    <text evidence="10">The sequence shown here is derived from an EMBL/GenBank/DDBJ whole genome shotgun (WGS) entry which is preliminary data.</text>
</comment>
<keyword evidence="11" id="KW-1185">Reference proteome</keyword>
<protein>
    <submittedName>
        <fullName evidence="10">Xyloglucanase</fullName>
    </submittedName>
</protein>
<dbReference type="RefSeq" id="WP_270113349.1">
    <property type="nucleotide sequence ID" value="NZ_BAAAOL010000017.1"/>
</dbReference>
<reference evidence="10" key="1">
    <citation type="submission" date="2022-12" db="EMBL/GenBank/DDBJ databases">
        <title>Reference genome sequencing for broad-spectrum identification of bacterial and archaeal isolates by mass spectrometry.</title>
        <authorList>
            <person name="Sekiguchi Y."/>
            <person name="Tourlousse D.M."/>
        </authorList>
    </citation>
    <scope>NUCLEOTIDE SEQUENCE</scope>
    <source>
        <strain evidence="10">LLR39Z86</strain>
    </source>
</reference>
<organism evidence="10 11">
    <name type="scientific">Glycomyces algeriensis</name>
    <dbReference type="NCBI Taxonomy" id="256037"/>
    <lineage>
        <taxon>Bacteria</taxon>
        <taxon>Bacillati</taxon>
        <taxon>Actinomycetota</taxon>
        <taxon>Actinomycetes</taxon>
        <taxon>Glycomycetales</taxon>
        <taxon>Glycomycetaceae</taxon>
        <taxon>Glycomyces</taxon>
    </lineage>
</organism>
<proteinExistence type="inferred from homology"/>
<dbReference type="InterPro" id="IPR015943">
    <property type="entry name" value="WD40/YVTN_repeat-like_dom_sf"/>
</dbReference>
<feature type="chain" id="PRO_5040830431" evidence="8">
    <location>
        <begin position="31"/>
        <end position="791"/>
    </location>
</feature>
<dbReference type="InterPro" id="IPR002860">
    <property type="entry name" value="BNR_rpt"/>
</dbReference>
<keyword evidence="5" id="KW-0326">Glycosidase</keyword>
<dbReference type="PANTHER" id="PTHR43739:SF2">
    <property type="entry name" value="OLIGOXYLOGLUCAN-REDUCING END-SPECIFIC XYLOGLUCANASE-RELATED"/>
    <property type="match status" value="1"/>
</dbReference>
<dbReference type="PANTHER" id="PTHR43739">
    <property type="entry name" value="XYLOGLUCANASE (EUROFUNG)"/>
    <property type="match status" value="1"/>
</dbReference>
<gene>
    <name evidence="10" type="ORF">GALLR39Z86_28690</name>
</gene>
<keyword evidence="2" id="KW-0677">Repeat</keyword>
<keyword evidence="4" id="KW-0119">Carbohydrate metabolism</keyword>
<dbReference type="GO" id="GO:0016798">
    <property type="term" value="F:hydrolase activity, acting on glycosyl bonds"/>
    <property type="evidence" value="ECO:0007669"/>
    <property type="project" value="UniProtKB-KW"/>
</dbReference>
<evidence type="ECO:0000256" key="5">
    <source>
        <dbReference type="ARBA" id="ARBA00023295"/>
    </source>
</evidence>
<keyword evidence="3" id="KW-0378">Hydrolase</keyword>
<dbReference type="GO" id="GO:0010411">
    <property type="term" value="P:xyloglucan metabolic process"/>
    <property type="evidence" value="ECO:0007669"/>
    <property type="project" value="TreeGrafter"/>
</dbReference>
<evidence type="ECO:0000313" key="11">
    <source>
        <dbReference type="Proteomes" id="UP001144313"/>
    </source>
</evidence>
<evidence type="ECO:0000256" key="4">
    <source>
        <dbReference type="ARBA" id="ARBA00023277"/>
    </source>
</evidence>
<keyword evidence="1 8" id="KW-0732">Signal</keyword>
<dbReference type="Gene3D" id="2.130.10.10">
    <property type="entry name" value="YVTN repeat-like/Quinoprotein amine dehydrogenase"/>
    <property type="match status" value="2"/>
</dbReference>
<dbReference type="Pfam" id="PF15899">
    <property type="entry name" value="BNR_6"/>
    <property type="match status" value="1"/>
</dbReference>
<evidence type="ECO:0000256" key="6">
    <source>
        <dbReference type="ARBA" id="ARBA00023326"/>
    </source>
</evidence>
<comment type="similarity">
    <text evidence="7">Belongs to the glycosyl hydrolase 74 family.</text>
</comment>
<evidence type="ECO:0000256" key="7">
    <source>
        <dbReference type="ARBA" id="ARBA00037986"/>
    </source>
</evidence>
<dbReference type="Proteomes" id="UP001144313">
    <property type="component" value="Unassembled WGS sequence"/>
</dbReference>
<evidence type="ECO:0000256" key="8">
    <source>
        <dbReference type="SAM" id="SignalP"/>
    </source>
</evidence>
<dbReference type="CDD" id="cd15482">
    <property type="entry name" value="Sialidase_non-viral"/>
    <property type="match status" value="3"/>
</dbReference>
<dbReference type="InterPro" id="IPR031778">
    <property type="entry name" value="Sortilin_N"/>
</dbReference>
<evidence type="ECO:0000256" key="2">
    <source>
        <dbReference type="ARBA" id="ARBA00022737"/>
    </source>
</evidence>